<dbReference type="Proteomes" id="UP000230729">
    <property type="component" value="Unassembled WGS sequence"/>
</dbReference>
<comment type="caution">
    <text evidence="2">The sequence shown here is derived from an EMBL/GenBank/DDBJ whole genome shotgun (WGS) entry which is preliminary data.</text>
</comment>
<dbReference type="EMBL" id="PCSD01000075">
    <property type="protein sequence ID" value="PIP33654.1"/>
    <property type="molecule type" value="Genomic_DNA"/>
</dbReference>
<organism evidence="2 3">
    <name type="scientific">Candidatus Falkowbacteria bacterium CG23_combo_of_CG06-09_8_20_14_all_49_15</name>
    <dbReference type="NCBI Taxonomy" id="1974572"/>
    <lineage>
        <taxon>Bacteria</taxon>
        <taxon>Candidatus Falkowiibacteriota</taxon>
    </lineage>
</organism>
<dbReference type="PANTHER" id="PTHR43685:SF2">
    <property type="entry name" value="GLYCOSYLTRANSFERASE 2-LIKE DOMAIN-CONTAINING PROTEIN"/>
    <property type="match status" value="1"/>
</dbReference>
<evidence type="ECO:0000313" key="3">
    <source>
        <dbReference type="Proteomes" id="UP000230729"/>
    </source>
</evidence>
<accession>A0A2G9ZKH0</accession>
<gene>
    <name evidence="2" type="ORF">COX22_03205</name>
</gene>
<dbReference type="InterPro" id="IPR029044">
    <property type="entry name" value="Nucleotide-diphossugar_trans"/>
</dbReference>
<proteinExistence type="predicted"/>
<feature type="domain" description="Glycosyltransferase 2-like" evidence="1">
    <location>
        <begin position="3"/>
        <end position="130"/>
    </location>
</feature>
<dbReference type="InterPro" id="IPR050834">
    <property type="entry name" value="Glycosyltransf_2"/>
</dbReference>
<evidence type="ECO:0000313" key="2">
    <source>
        <dbReference type="EMBL" id="PIP33654.1"/>
    </source>
</evidence>
<dbReference type="Pfam" id="PF00535">
    <property type="entry name" value="Glycos_transf_2"/>
    <property type="match status" value="1"/>
</dbReference>
<dbReference type="SUPFAM" id="SSF53448">
    <property type="entry name" value="Nucleotide-diphospho-sugar transferases"/>
    <property type="match status" value="1"/>
</dbReference>
<dbReference type="PANTHER" id="PTHR43685">
    <property type="entry name" value="GLYCOSYLTRANSFERASE"/>
    <property type="match status" value="1"/>
</dbReference>
<sequence length="229" mass="26595">MISVIIPYYNMPKTLPACLRSLADQKEKDFEIVIVNDCSSSPLKSLTNDFQKIWPGRLQTLNNQSNHGAPYARNKGFRAARGELVIFIDADIILRPDMLAVLRQALDGHPEAAYAYSSFYWGWKKFPSFPFSVKRLKKMPYIHTAALIRRDAFLGFDERVKRLQDWDLWLSMLEHGQTGVYVPEYLFTVRPGGTMSRWLPSFAYRWLPFLPLVKQYRSAQAYIKAKHKL</sequence>
<evidence type="ECO:0000259" key="1">
    <source>
        <dbReference type="Pfam" id="PF00535"/>
    </source>
</evidence>
<dbReference type="AlphaFoldDB" id="A0A2G9ZKH0"/>
<dbReference type="InterPro" id="IPR001173">
    <property type="entry name" value="Glyco_trans_2-like"/>
</dbReference>
<dbReference type="Gene3D" id="3.90.550.10">
    <property type="entry name" value="Spore Coat Polysaccharide Biosynthesis Protein SpsA, Chain A"/>
    <property type="match status" value="1"/>
</dbReference>
<protein>
    <recommendedName>
        <fullName evidence="1">Glycosyltransferase 2-like domain-containing protein</fullName>
    </recommendedName>
</protein>
<name>A0A2G9ZKH0_9BACT</name>
<dbReference type="CDD" id="cd00761">
    <property type="entry name" value="Glyco_tranf_GTA_type"/>
    <property type="match status" value="1"/>
</dbReference>
<reference evidence="2 3" key="1">
    <citation type="submission" date="2017-09" db="EMBL/GenBank/DDBJ databases">
        <title>Depth-based differentiation of microbial function through sediment-hosted aquifers and enrichment of novel symbionts in the deep terrestrial subsurface.</title>
        <authorList>
            <person name="Probst A.J."/>
            <person name="Ladd B."/>
            <person name="Jarett J.K."/>
            <person name="Geller-Mcgrath D.E."/>
            <person name="Sieber C.M."/>
            <person name="Emerson J.B."/>
            <person name="Anantharaman K."/>
            <person name="Thomas B.C."/>
            <person name="Malmstrom R."/>
            <person name="Stieglmeier M."/>
            <person name="Klingl A."/>
            <person name="Woyke T."/>
            <person name="Ryan C.M."/>
            <person name="Banfield J.F."/>
        </authorList>
    </citation>
    <scope>NUCLEOTIDE SEQUENCE [LARGE SCALE GENOMIC DNA]</scope>
    <source>
        <strain evidence="2">CG23_combo_of_CG06-09_8_20_14_all_49_15</strain>
    </source>
</reference>